<evidence type="ECO:0000256" key="1">
    <source>
        <dbReference type="SAM" id="Phobius"/>
    </source>
</evidence>
<keyword evidence="3" id="KW-1185">Reference proteome</keyword>
<dbReference type="EMBL" id="FOJA01000001">
    <property type="protein sequence ID" value="SEW22305.1"/>
    <property type="molecule type" value="Genomic_DNA"/>
</dbReference>
<protein>
    <submittedName>
        <fullName evidence="2">Uncharacterized protein</fullName>
    </submittedName>
</protein>
<evidence type="ECO:0000313" key="2">
    <source>
        <dbReference type="EMBL" id="SEW22305.1"/>
    </source>
</evidence>
<dbReference type="Proteomes" id="UP000198518">
    <property type="component" value="Unassembled WGS sequence"/>
</dbReference>
<keyword evidence="1" id="KW-1133">Transmembrane helix</keyword>
<keyword evidence="1" id="KW-0472">Membrane</keyword>
<gene>
    <name evidence="2" type="ORF">SAMN04487945_2304</name>
</gene>
<reference evidence="2 3" key="1">
    <citation type="submission" date="2016-10" db="EMBL/GenBank/DDBJ databases">
        <authorList>
            <person name="de Groot N.N."/>
        </authorList>
    </citation>
    <scope>NUCLEOTIDE SEQUENCE [LARGE SCALE GENOMIC DNA]</scope>
    <source>
        <strain evidence="2 3">CGMCC 1.5337</strain>
    </source>
</reference>
<sequence length="74" mass="8067">MNTTASLNQFWPDDPDVRDEVKQGLYGVVAWVAVGTALRVAVSKWAVVDALAQSLVGATVFGVVYGYMTYRRAD</sequence>
<keyword evidence="1" id="KW-0812">Transmembrane</keyword>
<feature type="transmembrane region" description="Helical" evidence="1">
    <location>
        <begin position="51"/>
        <end position="70"/>
    </location>
</feature>
<proteinExistence type="predicted"/>
<name>A0A1I0Q5P4_9EURY</name>
<evidence type="ECO:0000313" key="3">
    <source>
        <dbReference type="Proteomes" id="UP000198518"/>
    </source>
</evidence>
<dbReference type="AlphaFoldDB" id="A0A1I0Q5P4"/>
<organism evidence="2 3">
    <name type="scientific">Halobacterium jilantaiense</name>
    <dbReference type="NCBI Taxonomy" id="355548"/>
    <lineage>
        <taxon>Archaea</taxon>
        <taxon>Methanobacteriati</taxon>
        <taxon>Methanobacteriota</taxon>
        <taxon>Stenosarchaea group</taxon>
        <taxon>Halobacteria</taxon>
        <taxon>Halobacteriales</taxon>
        <taxon>Halobacteriaceae</taxon>
        <taxon>Halobacterium</taxon>
    </lineage>
</organism>
<feature type="transmembrane region" description="Helical" evidence="1">
    <location>
        <begin position="25"/>
        <end position="45"/>
    </location>
</feature>
<dbReference type="STRING" id="355548.SAMN04487945_2304"/>
<accession>A0A1I0Q5P4</accession>